<feature type="region of interest" description="Disordered" evidence="1">
    <location>
        <begin position="219"/>
        <end position="254"/>
    </location>
</feature>
<evidence type="ECO:0000313" key="3">
    <source>
        <dbReference type="Proteomes" id="UP000694404"/>
    </source>
</evidence>
<dbReference type="InterPro" id="IPR039689">
    <property type="entry name" value="CD72"/>
</dbReference>
<dbReference type="GO" id="GO:0005886">
    <property type="term" value="C:plasma membrane"/>
    <property type="evidence" value="ECO:0007669"/>
    <property type="project" value="InterPro"/>
</dbReference>
<dbReference type="PANTHER" id="PTHR15028">
    <property type="entry name" value="CD72-RELATED"/>
    <property type="match status" value="1"/>
</dbReference>
<evidence type="ECO:0000313" key="2">
    <source>
        <dbReference type="Ensembl" id="ENSCABP00000007124.1"/>
    </source>
</evidence>
<dbReference type="Ensembl" id="ENSCABT00000007782.1">
    <property type="protein sequence ID" value="ENSCABP00000007124.1"/>
    <property type="gene ID" value="ENSCABG00000005406.1"/>
</dbReference>
<proteinExistence type="predicted"/>
<dbReference type="GO" id="GO:0004888">
    <property type="term" value="F:transmembrane signaling receptor activity"/>
    <property type="evidence" value="ECO:0007669"/>
    <property type="project" value="InterPro"/>
</dbReference>
<evidence type="ECO:0000256" key="1">
    <source>
        <dbReference type="SAM" id="MobiDB-lite"/>
    </source>
</evidence>
<feature type="compositionally biased region" description="Polar residues" evidence="1">
    <location>
        <begin position="122"/>
        <end position="132"/>
    </location>
</feature>
<dbReference type="InterPro" id="IPR027267">
    <property type="entry name" value="AH/BAR_dom_sf"/>
</dbReference>
<feature type="region of interest" description="Disordered" evidence="1">
    <location>
        <begin position="113"/>
        <end position="132"/>
    </location>
</feature>
<dbReference type="SUPFAM" id="SSF103657">
    <property type="entry name" value="BAR/IMD domain-like"/>
    <property type="match status" value="1"/>
</dbReference>
<name>A0A8C0GFI9_CHEAB</name>
<sequence>MLIQHFQSHGPFAERGPRPFSAGTKLPALVGTALWHYGAVLHGWEGPRSPGALQGWMREPSSRVALLAQPCPAGTCWHVPVGLCWSSCVPASGPGSCCLSPADWQVSQHLQQASQAHEAESSRLSQQVSSKRATLAQTARELEQARQELGQARQELGQAREELERMQLEMNGTQEKLLQREAVLEGTKEELARVQEEKREIKEKLNQTKSALSSIRPCEQTGTAFPGRGSVGCPMLRQGQLSPRGEGREHPAPGPCCRTGLQSLCTRTDPAGSFWGSEPDPCLHFTPRPASSRLEPPPALSQCEMELVPPVHGPFVILERF</sequence>
<keyword evidence="3" id="KW-1185">Reference proteome</keyword>
<dbReference type="Proteomes" id="UP000694404">
    <property type="component" value="Unplaced"/>
</dbReference>
<organism evidence="2 3">
    <name type="scientific">Chelonoidis abingdonii</name>
    <name type="common">Abingdon island giant tortoise</name>
    <name type="synonym">Testudo abingdonii</name>
    <dbReference type="NCBI Taxonomy" id="106734"/>
    <lineage>
        <taxon>Eukaryota</taxon>
        <taxon>Metazoa</taxon>
        <taxon>Chordata</taxon>
        <taxon>Craniata</taxon>
        <taxon>Vertebrata</taxon>
        <taxon>Euteleostomi</taxon>
        <taxon>Archelosauria</taxon>
        <taxon>Testudinata</taxon>
        <taxon>Testudines</taxon>
        <taxon>Cryptodira</taxon>
        <taxon>Durocryptodira</taxon>
        <taxon>Testudinoidea</taxon>
        <taxon>Testudinidae</taxon>
        <taxon>Chelonoidis</taxon>
    </lineage>
</organism>
<dbReference type="AlphaFoldDB" id="A0A8C0GFI9"/>
<reference evidence="2" key="1">
    <citation type="submission" date="2025-08" db="UniProtKB">
        <authorList>
            <consortium name="Ensembl"/>
        </authorList>
    </citation>
    <scope>IDENTIFICATION</scope>
</reference>
<accession>A0A8C0GFI9</accession>
<protein>
    <submittedName>
        <fullName evidence="2">Uncharacterized protein</fullName>
    </submittedName>
</protein>
<reference evidence="2" key="2">
    <citation type="submission" date="2025-09" db="UniProtKB">
        <authorList>
            <consortium name="Ensembl"/>
        </authorList>
    </citation>
    <scope>IDENTIFICATION</scope>
</reference>
<dbReference type="PANTHER" id="PTHR15028:SF6">
    <property type="entry name" value="B-CELL DIFFERENTIATION ANTIGEN CD72"/>
    <property type="match status" value="1"/>
</dbReference>